<gene>
    <name evidence="1" type="ORF">FNH09_40485</name>
</gene>
<dbReference type="OrthoDB" id="4161151at2"/>
<accession>A0A5N8VSX5</accession>
<keyword evidence="2" id="KW-1185">Reference proteome</keyword>
<dbReference type="RefSeq" id="WP_152894860.1">
    <property type="nucleotide sequence ID" value="NZ_VJZD01000294.1"/>
</dbReference>
<dbReference type="EMBL" id="VJZD01000294">
    <property type="protein sequence ID" value="MPY37264.1"/>
    <property type="molecule type" value="Genomic_DNA"/>
</dbReference>
<protein>
    <submittedName>
        <fullName evidence="1">Uncharacterized protein</fullName>
    </submittedName>
</protein>
<evidence type="ECO:0000313" key="2">
    <source>
        <dbReference type="Proteomes" id="UP000325849"/>
    </source>
</evidence>
<name>A0A5N8VSX5_9ACTN</name>
<reference evidence="1 2" key="1">
    <citation type="submission" date="2019-07" db="EMBL/GenBank/DDBJ databases">
        <title>New species of Amycolatopsis and Streptomyces.</title>
        <authorList>
            <person name="Duangmal K."/>
            <person name="Teo W.F.A."/>
            <person name="Lipun K."/>
        </authorList>
    </citation>
    <scope>NUCLEOTIDE SEQUENCE [LARGE SCALE GENOMIC DNA]</scope>
    <source>
        <strain evidence="1 2">NBRC 109810</strain>
    </source>
</reference>
<comment type="caution">
    <text evidence="1">The sequence shown here is derived from an EMBL/GenBank/DDBJ whole genome shotgun (WGS) entry which is preliminary data.</text>
</comment>
<dbReference type="AlphaFoldDB" id="A0A5N8VSX5"/>
<organism evidence="1 2">
    <name type="scientific">Streptomyces adustus</name>
    <dbReference type="NCBI Taxonomy" id="1609272"/>
    <lineage>
        <taxon>Bacteria</taxon>
        <taxon>Bacillati</taxon>
        <taxon>Actinomycetota</taxon>
        <taxon>Actinomycetes</taxon>
        <taxon>Kitasatosporales</taxon>
        <taxon>Streptomycetaceae</taxon>
        <taxon>Streptomyces</taxon>
    </lineage>
</organism>
<sequence length="98" mass="10881">MNTTRCHTYAWCVETGDHFEHYSPETVVTPPRKNMDPLASAYTYDLGYGPAVSFQTEDFTPEQARTKARELRTLADAIEVMADAVDAIRAEQPAGGAR</sequence>
<proteinExistence type="predicted"/>
<evidence type="ECO:0000313" key="1">
    <source>
        <dbReference type="EMBL" id="MPY37264.1"/>
    </source>
</evidence>
<dbReference type="Proteomes" id="UP000325849">
    <property type="component" value="Unassembled WGS sequence"/>
</dbReference>